<proteinExistence type="predicted"/>
<dbReference type="InterPro" id="IPR012677">
    <property type="entry name" value="Nucleotide-bd_a/b_plait_sf"/>
</dbReference>
<evidence type="ECO:0000259" key="3">
    <source>
        <dbReference type="PROSITE" id="PS50102"/>
    </source>
</evidence>
<dbReference type="CDD" id="cd00590">
    <property type="entry name" value="RRM_SF"/>
    <property type="match status" value="1"/>
</dbReference>
<evidence type="ECO:0000256" key="1">
    <source>
        <dbReference type="PROSITE-ProRule" id="PRU00176"/>
    </source>
</evidence>
<reference evidence="4" key="1">
    <citation type="journal article" date="2019" name="Sci. Rep.">
        <title>Draft genome of Tanacetum cinerariifolium, the natural source of mosquito coil.</title>
        <authorList>
            <person name="Yamashiro T."/>
            <person name="Shiraishi A."/>
            <person name="Satake H."/>
            <person name="Nakayama K."/>
        </authorList>
    </citation>
    <scope>NUCLEOTIDE SEQUENCE</scope>
</reference>
<sequence>MSNASMLERLPCNILITNFPAYFSSKDLWNTCSKFGTVLDVYIPNKVSKQGKRYAFARFKKVSNVDSLISSLRSVWLGSFHLYANVARFNRGTKTSDSQKSHSNVPLNTSKPSYAKVLGKKESPQNHDEPVIVLEEGMLNFEGKVYVVRAKEVTGWVPDFGEENSDESEDYSDNNSVGKKNWVESEEGEIIPESVQNDAFIDNVAESEPINGDSRENQSGQHILKPLNHPSGDPFGLEDLIRKSAKKVTK</sequence>
<comment type="caution">
    <text evidence="4">The sequence shown here is derived from an EMBL/GenBank/DDBJ whole genome shotgun (WGS) entry which is preliminary data.</text>
</comment>
<dbReference type="GO" id="GO:0003723">
    <property type="term" value="F:RNA binding"/>
    <property type="evidence" value="ECO:0007669"/>
    <property type="project" value="UniProtKB-UniRule"/>
</dbReference>
<feature type="compositionally biased region" description="Acidic residues" evidence="2">
    <location>
        <begin position="160"/>
        <end position="172"/>
    </location>
</feature>
<gene>
    <name evidence="4" type="ORF">Tci_366006</name>
</gene>
<dbReference type="AlphaFoldDB" id="A0A699HAZ9"/>
<dbReference type="PROSITE" id="PS50102">
    <property type="entry name" value="RRM"/>
    <property type="match status" value="1"/>
</dbReference>
<dbReference type="EMBL" id="BKCJ010140454">
    <property type="protein sequence ID" value="GEX94031.1"/>
    <property type="molecule type" value="Genomic_DNA"/>
</dbReference>
<name>A0A699HAZ9_TANCI</name>
<dbReference type="Gene3D" id="3.30.70.330">
    <property type="match status" value="1"/>
</dbReference>
<accession>A0A699HAZ9</accession>
<organism evidence="4">
    <name type="scientific">Tanacetum cinerariifolium</name>
    <name type="common">Dalmatian daisy</name>
    <name type="synonym">Chrysanthemum cinerariifolium</name>
    <dbReference type="NCBI Taxonomy" id="118510"/>
    <lineage>
        <taxon>Eukaryota</taxon>
        <taxon>Viridiplantae</taxon>
        <taxon>Streptophyta</taxon>
        <taxon>Embryophyta</taxon>
        <taxon>Tracheophyta</taxon>
        <taxon>Spermatophyta</taxon>
        <taxon>Magnoliopsida</taxon>
        <taxon>eudicotyledons</taxon>
        <taxon>Gunneridae</taxon>
        <taxon>Pentapetalae</taxon>
        <taxon>asterids</taxon>
        <taxon>campanulids</taxon>
        <taxon>Asterales</taxon>
        <taxon>Asteraceae</taxon>
        <taxon>Asteroideae</taxon>
        <taxon>Anthemideae</taxon>
        <taxon>Anthemidinae</taxon>
        <taxon>Tanacetum</taxon>
    </lineage>
</organism>
<evidence type="ECO:0000313" key="4">
    <source>
        <dbReference type="EMBL" id="GEX94031.1"/>
    </source>
</evidence>
<feature type="domain" description="RRM" evidence="3">
    <location>
        <begin position="12"/>
        <end position="89"/>
    </location>
</feature>
<keyword evidence="1" id="KW-0694">RNA-binding</keyword>
<dbReference type="InterPro" id="IPR000504">
    <property type="entry name" value="RRM_dom"/>
</dbReference>
<feature type="region of interest" description="Disordered" evidence="2">
    <location>
        <begin position="205"/>
        <end position="238"/>
    </location>
</feature>
<dbReference type="Pfam" id="PF00076">
    <property type="entry name" value="RRM_1"/>
    <property type="match status" value="1"/>
</dbReference>
<dbReference type="SUPFAM" id="SSF54928">
    <property type="entry name" value="RNA-binding domain, RBD"/>
    <property type="match status" value="1"/>
</dbReference>
<feature type="region of interest" description="Disordered" evidence="2">
    <location>
        <begin position="159"/>
        <end position="178"/>
    </location>
</feature>
<protein>
    <submittedName>
        <fullName evidence="4">ChaC-like family protein</fullName>
    </submittedName>
</protein>
<evidence type="ECO:0000256" key="2">
    <source>
        <dbReference type="SAM" id="MobiDB-lite"/>
    </source>
</evidence>
<dbReference type="SMART" id="SM00360">
    <property type="entry name" value="RRM"/>
    <property type="match status" value="1"/>
</dbReference>
<dbReference type="InterPro" id="IPR035979">
    <property type="entry name" value="RBD_domain_sf"/>
</dbReference>